<dbReference type="OrthoDB" id="8479357at2"/>
<gene>
    <name evidence="6" type="ORF">DQG23_21520</name>
</gene>
<comment type="caution">
    <text evidence="6">The sequence shown here is derived from an EMBL/GenBank/DDBJ whole genome shotgun (WGS) entry which is preliminary data.</text>
</comment>
<comment type="similarity">
    <text evidence="1">Belongs to the LysR transcriptional regulatory family.</text>
</comment>
<proteinExistence type="inferred from homology"/>
<keyword evidence="4" id="KW-0804">Transcription</keyword>
<organism evidence="6 7">
    <name type="scientific">Paenibacillus contaminans</name>
    <dbReference type="NCBI Taxonomy" id="450362"/>
    <lineage>
        <taxon>Bacteria</taxon>
        <taxon>Bacillati</taxon>
        <taxon>Bacillota</taxon>
        <taxon>Bacilli</taxon>
        <taxon>Bacillales</taxon>
        <taxon>Paenibacillaceae</taxon>
        <taxon>Paenibacillus</taxon>
    </lineage>
</organism>
<dbReference type="SUPFAM" id="SSF53850">
    <property type="entry name" value="Periplasmic binding protein-like II"/>
    <property type="match status" value="1"/>
</dbReference>
<dbReference type="SUPFAM" id="SSF46785">
    <property type="entry name" value="Winged helix' DNA-binding domain"/>
    <property type="match status" value="1"/>
</dbReference>
<evidence type="ECO:0000256" key="4">
    <source>
        <dbReference type="ARBA" id="ARBA00023163"/>
    </source>
</evidence>
<dbReference type="Gene3D" id="3.40.190.290">
    <property type="match status" value="1"/>
</dbReference>
<keyword evidence="3" id="KW-0238">DNA-binding</keyword>
<dbReference type="PANTHER" id="PTHR30126">
    <property type="entry name" value="HTH-TYPE TRANSCRIPTIONAL REGULATOR"/>
    <property type="match status" value="1"/>
</dbReference>
<dbReference type="GO" id="GO:0000976">
    <property type="term" value="F:transcription cis-regulatory region binding"/>
    <property type="evidence" value="ECO:0007669"/>
    <property type="project" value="TreeGrafter"/>
</dbReference>
<dbReference type="EMBL" id="QMFB01000013">
    <property type="protein sequence ID" value="RAV19122.1"/>
    <property type="molecule type" value="Genomic_DNA"/>
</dbReference>
<dbReference type="InterPro" id="IPR036388">
    <property type="entry name" value="WH-like_DNA-bd_sf"/>
</dbReference>
<dbReference type="InterPro" id="IPR000847">
    <property type="entry name" value="LysR_HTH_N"/>
</dbReference>
<dbReference type="CDD" id="cd08442">
    <property type="entry name" value="PBP2_YofA_SoxR_like"/>
    <property type="match status" value="1"/>
</dbReference>
<dbReference type="PRINTS" id="PR00039">
    <property type="entry name" value="HTHLYSR"/>
</dbReference>
<feature type="domain" description="HTH lysR-type" evidence="5">
    <location>
        <begin position="1"/>
        <end position="58"/>
    </location>
</feature>
<evidence type="ECO:0000259" key="5">
    <source>
        <dbReference type="PROSITE" id="PS50931"/>
    </source>
</evidence>
<keyword evidence="7" id="KW-1185">Reference proteome</keyword>
<dbReference type="Gene3D" id="1.10.10.10">
    <property type="entry name" value="Winged helix-like DNA-binding domain superfamily/Winged helix DNA-binding domain"/>
    <property type="match status" value="1"/>
</dbReference>
<dbReference type="InterPro" id="IPR005119">
    <property type="entry name" value="LysR_subst-bd"/>
</dbReference>
<dbReference type="FunFam" id="1.10.10.10:FF:000001">
    <property type="entry name" value="LysR family transcriptional regulator"/>
    <property type="match status" value="1"/>
</dbReference>
<protein>
    <submittedName>
        <fullName evidence="6">LysR family transcriptional regulator</fullName>
    </submittedName>
</protein>
<keyword evidence="2" id="KW-0805">Transcription regulation</keyword>
<dbReference type="PROSITE" id="PS50931">
    <property type="entry name" value="HTH_LYSR"/>
    <property type="match status" value="1"/>
</dbReference>
<dbReference type="Pfam" id="PF00126">
    <property type="entry name" value="HTH_1"/>
    <property type="match status" value="1"/>
</dbReference>
<evidence type="ECO:0000313" key="6">
    <source>
        <dbReference type="EMBL" id="RAV19122.1"/>
    </source>
</evidence>
<dbReference type="RefSeq" id="WP_113032941.1">
    <property type="nucleotide sequence ID" value="NZ_QMFB01000013.1"/>
</dbReference>
<evidence type="ECO:0000256" key="2">
    <source>
        <dbReference type="ARBA" id="ARBA00023015"/>
    </source>
</evidence>
<evidence type="ECO:0000256" key="3">
    <source>
        <dbReference type="ARBA" id="ARBA00023125"/>
    </source>
</evidence>
<evidence type="ECO:0000256" key="1">
    <source>
        <dbReference type="ARBA" id="ARBA00009437"/>
    </source>
</evidence>
<name>A0A329MHF6_9BACL</name>
<accession>A0A329MHF6</accession>
<sequence length="303" mass="33784">MEISDLRIFQTVAELGSVSKAAKELNYVQSNVTARVQQLEQELGTVLFNRHRRGVTLTSDGAKLQAYAQQVIASVDEIRRAFQDAEDPSGPLVIGSVDTVSIMPQFLSDFYTQYPRVDLSLMTGVTEQLLKEVLQYRLDGAFVSGPVRHPELVQYPFIEEELVLIAKADGGPNTLEECQTRPLLVFRAGCGYRARMMQWFEKEGVKPVKVMEFGIGTLETLLAVANAGLGISLVPRSTVAHLEQKGSIRCFTIPGELGRVTTVFIRRNDTFITNGMRKLLETVREASVNELYSKPMVEPDFHV</sequence>
<dbReference type="InterPro" id="IPR036390">
    <property type="entry name" value="WH_DNA-bd_sf"/>
</dbReference>
<dbReference type="Proteomes" id="UP000250369">
    <property type="component" value="Unassembled WGS sequence"/>
</dbReference>
<reference evidence="6 7" key="1">
    <citation type="journal article" date="2009" name="Int. J. Syst. Evol. Microbiol.">
        <title>Paenibacillus contaminans sp. nov., isolated from a contaminated laboratory plate.</title>
        <authorList>
            <person name="Chou J.H."/>
            <person name="Lee J.H."/>
            <person name="Lin M.C."/>
            <person name="Chang P.S."/>
            <person name="Arun A.B."/>
            <person name="Young C.C."/>
            <person name="Chen W.M."/>
        </authorList>
    </citation>
    <scope>NUCLEOTIDE SEQUENCE [LARGE SCALE GENOMIC DNA]</scope>
    <source>
        <strain evidence="6 7">CKOBP-6</strain>
    </source>
</reference>
<dbReference type="PANTHER" id="PTHR30126:SF40">
    <property type="entry name" value="HTH-TYPE TRANSCRIPTIONAL REGULATOR GLTR"/>
    <property type="match status" value="1"/>
</dbReference>
<evidence type="ECO:0000313" key="7">
    <source>
        <dbReference type="Proteomes" id="UP000250369"/>
    </source>
</evidence>
<dbReference type="GO" id="GO:0003700">
    <property type="term" value="F:DNA-binding transcription factor activity"/>
    <property type="evidence" value="ECO:0007669"/>
    <property type="project" value="InterPro"/>
</dbReference>
<dbReference type="AlphaFoldDB" id="A0A329MHF6"/>
<dbReference type="Pfam" id="PF03466">
    <property type="entry name" value="LysR_substrate"/>
    <property type="match status" value="1"/>
</dbReference>